<dbReference type="Proteomes" id="UP001238973">
    <property type="component" value="Unassembled WGS sequence"/>
</dbReference>
<sequence>MLSEKINRLKNMIFNDQLAWSRQSGVPFILVAINESEQLYLLPKLEDIQQDGQTQGYQVIIVNIEELLYQLLLEDENGDLTEIYEFEKEHYPEFLEEIQNTMLKLLYEWIIKKAEQLGINGRILFTRVGSTATHLRFIQLLSKLENKILIPLCFFVPGTVSSTKFIMLDDIDISGSRAFYL</sequence>
<protein>
    <submittedName>
        <fullName evidence="1">DUF1788 domain-containing protein</fullName>
    </submittedName>
</protein>
<accession>A0AAJ1VAZ1</accession>
<dbReference type="AlphaFoldDB" id="A0AAJ1VAZ1"/>
<evidence type="ECO:0000313" key="1">
    <source>
        <dbReference type="EMBL" id="MDM5283767.1"/>
    </source>
</evidence>
<comment type="caution">
    <text evidence="1">The sequence shown here is derived from an EMBL/GenBank/DDBJ whole genome shotgun (WGS) entry which is preliminary data.</text>
</comment>
<dbReference type="RefSeq" id="WP_289349551.1">
    <property type="nucleotide sequence ID" value="NZ_JAUCFI010000003.1"/>
</dbReference>
<organism evidence="1 2">
    <name type="scientific">Peribacillus frigoritolerans</name>
    <dbReference type="NCBI Taxonomy" id="450367"/>
    <lineage>
        <taxon>Bacteria</taxon>
        <taxon>Bacillati</taxon>
        <taxon>Bacillota</taxon>
        <taxon>Bacilli</taxon>
        <taxon>Bacillales</taxon>
        <taxon>Bacillaceae</taxon>
        <taxon>Peribacillus</taxon>
    </lineage>
</organism>
<dbReference type="EMBL" id="JAUCFI010000003">
    <property type="protein sequence ID" value="MDM5283767.1"/>
    <property type="molecule type" value="Genomic_DNA"/>
</dbReference>
<evidence type="ECO:0000313" key="2">
    <source>
        <dbReference type="Proteomes" id="UP001238973"/>
    </source>
</evidence>
<dbReference type="Pfam" id="PF08747">
    <property type="entry name" value="BrxB"/>
    <property type="match status" value="1"/>
</dbReference>
<name>A0AAJ1VAZ1_9BACI</name>
<gene>
    <name evidence="1" type="ORF">QUF85_10670</name>
</gene>
<dbReference type="InterPro" id="IPR014858">
    <property type="entry name" value="BrxB"/>
</dbReference>
<reference evidence="1" key="1">
    <citation type="submission" date="2023-06" db="EMBL/GenBank/DDBJ databases">
        <title>Comparative genomics of Bacillaceae isolates and their secondary metabolite potential.</title>
        <authorList>
            <person name="Song L."/>
            <person name="Nielsen L.J."/>
            <person name="Mohite O."/>
            <person name="Xu X."/>
            <person name="Weber T."/>
            <person name="Kovacs A.T."/>
        </authorList>
    </citation>
    <scope>NUCLEOTIDE SEQUENCE</scope>
    <source>
        <strain evidence="1">G1S1</strain>
    </source>
</reference>
<proteinExistence type="predicted"/>